<dbReference type="SMART" id="SM01383">
    <property type="entry name" value="Ribosomal_L2"/>
    <property type="match status" value="1"/>
</dbReference>
<evidence type="ECO:0000256" key="3">
    <source>
        <dbReference type="ARBA" id="ARBA00023274"/>
    </source>
</evidence>
<dbReference type="eggNOG" id="COG0090">
    <property type="taxonomic scope" value="Bacteria"/>
</dbReference>
<dbReference type="InterPro" id="IPR008991">
    <property type="entry name" value="Translation_prot_SH3-like_sf"/>
</dbReference>
<dbReference type="InterPro" id="IPR022669">
    <property type="entry name" value="Ribosomal_uL2_C"/>
</dbReference>
<dbReference type="FunFam" id="2.30.30.30:FF:000001">
    <property type="entry name" value="50S ribosomal protein L2"/>
    <property type="match status" value="1"/>
</dbReference>
<comment type="similarity">
    <text evidence="1 5">Belongs to the universal ribosomal protein uL2 family.</text>
</comment>
<dbReference type="GO" id="GO:0003735">
    <property type="term" value="F:structural constituent of ribosome"/>
    <property type="evidence" value="ECO:0007669"/>
    <property type="project" value="InterPro"/>
</dbReference>
<dbReference type="Gene3D" id="2.40.50.140">
    <property type="entry name" value="Nucleic acid-binding proteins"/>
    <property type="match status" value="1"/>
</dbReference>
<evidence type="ECO:0000256" key="6">
    <source>
        <dbReference type="SAM" id="MobiDB-lite"/>
    </source>
</evidence>
<feature type="domain" description="Large ribosomal subunit protein uL2 C-terminal" evidence="7">
    <location>
        <begin position="134"/>
        <end position="262"/>
    </location>
</feature>
<dbReference type="InterPro" id="IPR014722">
    <property type="entry name" value="Rib_uL2_dom2"/>
</dbReference>
<evidence type="ECO:0000313" key="10">
    <source>
        <dbReference type="Proteomes" id="UP000007383"/>
    </source>
</evidence>
<dbReference type="InterPro" id="IPR012340">
    <property type="entry name" value="NA-bd_OB-fold"/>
</dbReference>
<dbReference type="PIRSF" id="PIRSF002158">
    <property type="entry name" value="Ribosomal_L2"/>
    <property type="match status" value="1"/>
</dbReference>
<keyword evidence="5" id="KW-0694">RNA-binding</keyword>
<dbReference type="GO" id="GO:0019843">
    <property type="term" value="F:rRNA binding"/>
    <property type="evidence" value="ECO:0007669"/>
    <property type="project" value="UniProtKB-UniRule"/>
</dbReference>
<accession>H9UGL5</accession>
<dbReference type="KEGG" id="sfc:Spiaf_0557"/>
<feature type="compositionally biased region" description="Basic residues" evidence="6">
    <location>
        <begin position="266"/>
        <end position="284"/>
    </location>
</feature>
<comment type="subunit">
    <text evidence="5">Part of the 50S ribosomal subunit. Forms a bridge to the 30S subunit in the 70S ribosome.</text>
</comment>
<evidence type="ECO:0000256" key="1">
    <source>
        <dbReference type="ARBA" id="ARBA00005636"/>
    </source>
</evidence>
<feature type="compositionally biased region" description="Basic residues" evidence="6">
    <location>
        <begin position="50"/>
        <end position="60"/>
    </location>
</feature>
<dbReference type="InterPro" id="IPR022671">
    <property type="entry name" value="Ribosomal_uL2_CS"/>
</dbReference>
<feature type="region of interest" description="Disordered" evidence="6">
    <location>
        <begin position="233"/>
        <end position="284"/>
    </location>
</feature>
<dbReference type="Gene3D" id="2.30.30.30">
    <property type="match status" value="1"/>
</dbReference>
<dbReference type="PANTHER" id="PTHR13691">
    <property type="entry name" value="RIBOSOMAL PROTEIN L2"/>
    <property type="match status" value="1"/>
</dbReference>
<dbReference type="OrthoDB" id="9778722at2"/>
<evidence type="ECO:0000256" key="2">
    <source>
        <dbReference type="ARBA" id="ARBA00022980"/>
    </source>
</evidence>
<feature type="domain" description="Large ribosomal subunit protein uL2 RNA-binding" evidence="8">
    <location>
        <begin position="42"/>
        <end position="128"/>
    </location>
</feature>
<dbReference type="NCBIfam" id="TIGR01171">
    <property type="entry name" value="rplB_bact"/>
    <property type="match status" value="1"/>
</dbReference>
<dbReference type="SUPFAM" id="SSF50249">
    <property type="entry name" value="Nucleic acid-binding proteins"/>
    <property type="match status" value="1"/>
</dbReference>
<dbReference type="HOGENOM" id="CLU_036235_2_1_12"/>
<dbReference type="PROSITE" id="PS00467">
    <property type="entry name" value="RIBOSOMAL_L2"/>
    <property type="match status" value="1"/>
</dbReference>
<dbReference type="EMBL" id="CP003282">
    <property type="protein sequence ID" value="AFG36658.1"/>
    <property type="molecule type" value="Genomic_DNA"/>
</dbReference>
<evidence type="ECO:0000259" key="7">
    <source>
        <dbReference type="SMART" id="SM01382"/>
    </source>
</evidence>
<name>H9UGL5_SPIAZ</name>
<evidence type="ECO:0000313" key="9">
    <source>
        <dbReference type="EMBL" id="AFG36658.1"/>
    </source>
</evidence>
<organism evidence="9 10">
    <name type="scientific">Spirochaeta africana (strain ATCC 700263 / DSM 8902 / Z-7692)</name>
    <dbReference type="NCBI Taxonomy" id="889378"/>
    <lineage>
        <taxon>Bacteria</taxon>
        <taxon>Pseudomonadati</taxon>
        <taxon>Spirochaetota</taxon>
        <taxon>Spirochaetia</taxon>
        <taxon>Spirochaetales</taxon>
        <taxon>Spirochaetaceae</taxon>
        <taxon>Spirochaeta</taxon>
    </lineage>
</organism>
<keyword evidence="10" id="KW-1185">Reference proteome</keyword>
<dbReference type="Gene3D" id="4.10.950.10">
    <property type="entry name" value="Ribosomal protein L2, domain 3"/>
    <property type="match status" value="1"/>
</dbReference>
<dbReference type="InterPro" id="IPR022666">
    <property type="entry name" value="Ribosomal_uL2_RNA-bd_dom"/>
</dbReference>
<proteinExistence type="inferred from homology"/>
<dbReference type="RefSeq" id="WP_014454655.1">
    <property type="nucleotide sequence ID" value="NC_017098.1"/>
</dbReference>
<gene>
    <name evidence="5" type="primary">rplB</name>
    <name evidence="9" type="ordered locus">Spiaf_0557</name>
</gene>
<dbReference type="GO" id="GO:0016740">
    <property type="term" value="F:transferase activity"/>
    <property type="evidence" value="ECO:0007669"/>
    <property type="project" value="InterPro"/>
</dbReference>
<dbReference type="Proteomes" id="UP000007383">
    <property type="component" value="Chromosome"/>
</dbReference>
<evidence type="ECO:0000259" key="8">
    <source>
        <dbReference type="SMART" id="SM01383"/>
    </source>
</evidence>
<dbReference type="SMART" id="SM01382">
    <property type="entry name" value="Ribosomal_L2_C"/>
    <property type="match status" value="1"/>
</dbReference>
<dbReference type="PANTHER" id="PTHR13691:SF5">
    <property type="entry name" value="LARGE RIBOSOMAL SUBUNIT PROTEIN UL2M"/>
    <property type="match status" value="1"/>
</dbReference>
<dbReference type="HAMAP" id="MF_01320_B">
    <property type="entry name" value="Ribosomal_uL2_B"/>
    <property type="match status" value="1"/>
</dbReference>
<dbReference type="GO" id="GO:0015934">
    <property type="term" value="C:large ribosomal subunit"/>
    <property type="evidence" value="ECO:0007669"/>
    <property type="project" value="InterPro"/>
</dbReference>
<feature type="region of interest" description="Disordered" evidence="6">
    <location>
        <begin position="28"/>
        <end position="60"/>
    </location>
</feature>
<evidence type="ECO:0000256" key="5">
    <source>
        <dbReference type="HAMAP-Rule" id="MF_01320"/>
    </source>
</evidence>
<dbReference type="STRING" id="889378.Spiaf_0557"/>
<dbReference type="AlphaFoldDB" id="H9UGL5"/>
<dbReference type="InterPro" id="IPR002171">
    <property type="entry name" value="Ribosomal_uL2"/>
</dbReference>
<dbReference type="GO" id="GO:0002181">
    <property type="term" value="P:cytoplasmic translation"/>
    <property type="evidence" value="ECO:0007669"/>
    <property type="project" value="TreeGrafter"/>
</dbReference>
<dbReference type="PATRIC" id="fig|889378.3.peg.566"/>
<reference evidence="10" key="1">
    <citation type="journal article" date="2013" name="Stand. Genomic Sci.">
        <title>Complete genome sequence of the halophilic bacterium Spirochaeta africana type strain (Z-7692(T)) from the alkaline Lake Magadi in the East African Rift.</title>
        <authorList>
            <person name="Liolos K."/>
            <person name="Abt B."/>
            <person name="Scheuner C."/>
            <person name="Teshima H."/>
            <person name="Held B."/>
            <person name="Lapidus A."/>
            <person name="Nolan M."/>
            <person name="Lucas S."/>
            <person name="Deshpande S."/>
            <person name="Cheng J.F."/>
            <person name="Tapia R."/>
            <person name="Goodwin L.A."/>
            <person name="Pitluck S."/>
            <person name="Pagani I."/>
            <person name="Ivanova N."/>
            <person name="Mavromatis K."/>
            <person name="Mikhailova N."/>
            <person name="Huntemann M."/>
            <person name="Pati A."/>
            <person name="Chen A."/>
            <person name="Palaniappan K."/>
            <person name="Land M."/>
            <person name="Rohde M."/>
            <person name="Tindall B.J."/>
            <person name="Detter J.C."/>
            <person name="Goker M."/>
            <person name="Bristow J."/>
            <person name="Eisen J.A."/>
            <person name="Markowitz V."/>
            <person name="Hugenholtz P."/>
            <person name="Woyke T."/>
            <person name="Klenk H.P."/>
            <person name="Kyrpides N.C."/>
        </authorList>
    </citation>
    <scope>NUCLEOTIDE SEQUENCE</scope>
    <source>
        <strain evidence="10">ATCC 700263 / DSM 8902 / Z-7692</strain>
    </source>
</reference>
<keyword evidence="3 5" id="KW-0687">Ribonucleoprotein</keyword>
<evidence type="ECO:0000256" key="4">
    <source>
        <dbReference type="ARBA" id="ARBA00035242"/>
    </source>
</evidence>
<dbReference type="Pfam" id="PF00181">
    <property type="entry name" value="Ribosomal_L2_N"/>
    <property type="match status" value="1"/>
</dbReference>
<dbReference type="Pfam" id="PF03947">
    <property type="entry name" value="Ribosomal_L2_C"/>
    <property type="match status" value="1"/>
</dbReference>
<dbReference type="InterPro" id="IPR005880">
    <property type="entry name" value="Ribosomal_uL2_bac/org-type"/>
</dbReference>
<dbReference type="InterPro" id="IPR014726">
    <property type="entry name" value="Ribosomal_uL2_dom3"/>
</dbReference>
<dbReference type="SUPFAM" id="SSF50104">
    <property type="entry name" value="Translation proteins SH3-like domain"/>
    <property type="match status" value="1"/>
</dbReference>
<sequence>MGVKQYNPKTPGQRYKTTVDYSVLSKDKAEKSLTKGKSSKAGRNNGGRISVRRRGGGHKQRYREIDFRRNKFVVDPDTSITKGIPGVVKTLEYDPNRSSFIALISYCDGEKRYIIAPKGLQIGDTVMSGDDAEAKVGNALPLERIPLGSVVHNIELQQGRGGQMCRAAGTSATVVAKEADYVTVKLPSGEMRMVFKRCLATMGAVGNEDHMNVTLGKAGRARWLGRRPKVRGVVMNPVDHPHGGGEGRTSGGRHPVSPWGTPTKGYKTRKKRKSSSKFIVKKRK</sequence>
<protein>
    <recommendedName>
        <fullName evidence="4 5">Large ribosomal subunit protein uL2</fullName>
    </recommendedName>
</protein>
<keyword evidence="2 5" id="KW-0689">Ribosomal protein</keyword>
<keyword evidence="5" id="KW-0699">rRNA-binding</keyword>
<comment type="function">
    <text evidence="5">One of the primary rRNA binding proteins. Required for association of the 30S and 50S subunits to form the 70S ribosome, for tRNA binding and peptide bond formation. It has been suggested to have peptidyltransferase activity; this is somewhat controversial. Makes several contacts with the 16S rRNA in the 70S ribosome.</text>
</comment>
<dbReference type="FunFam" id="4.10.950.10:FF:000001">
    <property type="entry name" value="50S ribosomal protein L2"/>
    <property type="match status" value="1"/>
</dbReference>